<feature type="compositionally biased region" description="Polar residues" evidence="6">
    <location>
        <begin position="537"/>
        <end position="564"/>
    </location>
</feature>
<dbReference type="GO" id="GO:0003676">
    <property type="term" value="F:nucleic acid binding"/>
    <property type="evidence" value="ECO:0007669"/>
    <property type="project" value="InterPro"/>
</dbReference>
<accession>V7CD04</accession>
<feature type="region of interest" description="Disordered" evidence="6">
    <location>
        <begin position="311"/>
        <end position="589"/>
    </location>
</feature>
<reference evidence="10" key="1">
    <citation type="journal article" date="2014" name="Nat. Genet.">
        <title>A reference genome for common bean and genome-wide analysis of dual domestications.</title>
        <authorList>
            <person name="Schmutz J."/>
            <person name="McClean P.E."/>
            <person name="Mamidi S."/>
            <person name="Wu G.A."/>
            <person name="Cannon S.B."/>
            <person name="Grimwood J."/>
            <person name="Jenkins J."/>
            <person name="Shu S."/>
            <person name="Song Q."/>
            <person name="Chavarro C."/>
            <person name="Torres-Torres M."/>
            <person name="Geffroy V."/>
            <person name="Moghaddam S.M."/>
            <person name="Gao D."/>
            <person name="Abernathy B."/>
            <person name="Barry K."/>
            <person name="Blair M."/>
            <person name="Brick M.A."/>
            <person name="Chovatia M."/>
            <person name="Gepts P."/>
            <person name="Goodstein D.M."/>
            <person name="Gonzales M."/>
            <person name="Hellsten U."/>
            <person name="Hyten D.L."/>
            <person name="Jia G."/>
            <person name="Kelly J.D."/>
            <person name="Kudrna D."/>
            <person name="Lee R."/>
            <person name="Richard M.M."/>
            <person name="Miklas P.N."/>
            <person name="Osorno J.M."/>
            <person name="Rodrigues J."/>
            <person name="Thareau V."/>
            <person name="Urrea C.A."/>
            <person name="Wang M."/>
            <person name="Yu Y."/>
            <person name="Zhang M."/>
            <person name="Wing R.A."/>
            <person name="Cregan P.B."/>
            <person name="Rokhsar D.S."/>
            <person name="Jackson S.A."/>
        </authorList>
    </citation>
    <scope>NUCLEOTIDE SEQUENCE [LARGE SCALE GENOMIC DNA]</scope>
    <source>
        <strain evidence="10">cv. G19833</strain>
    </source>
</reference>
<dbReference type="PANTHER" id="PTHR45495:SF1">
    <property type="entry name" value="DNAJ PROTEIN JJJ1 HOMOLOG"/>
    <property type="match status" value="1"/>
</dbReference>
<protein>
    <recommendedName>
        <fullName evidence="11">J domain-containing protein</fullName>
    </recommendedName>
</protein>
<dbReference type="Pfam" id="PF12171">
    <property type="entry name" value="zf-C2H2_jaz"/>
    <property type="match status" value="1"/>
</dbReference>
<feature type="compositionally biased region" description="Acidic residues" evidence="6">
    <location>
        <begin position="335"/>
        <end position="353"/>
    </location>
</feature>
<dbReference type="InterPro" id="IPR054076">
    <property type="entry name" value="ZUO1-like_ZHD"/>
</dbReference>
<dbReference type="SUPFAM" id="SSF57667">
    <property type="entry name" value="beta-beta-alpha zinc fingers"/>
    <property type="match status" value="1"/>
</dbReference>
<keyword evidence="10" id="KW-1185">Reference proteome</keyword>
<evidence type="ECO:0000313" key="9">
    <source>
        <dbReference type="EMBL" id="ESW27233.1"/>
    </source>
</evidence>
<sequence>MASSSSLAKRCHYEVLDLSQDCAPEEIRSAYRRLALQRHPDKLVKSGLSQEEATAQFQELQHAYEVLSDPKERAWYDSHRSQILFSDPNSLSKSLVPDLFSFFSNTVYSGYSDTGKGFYKVYSDVFDKILANEINFARKMGLGVDAVRQAPVMGNLDSPYAQVTAFYGYWLGFCTVMDFCWVDEYDVMAGPNRKSRRLMEEENNKVRRKARREYNDTVRRLGDFVKKRDKRVIDMKVKRSAEMERKKEEERERKKRLEQERKERAMAYEEPDWAKVEVEEVVEEWVEEGDEEKKNDKEFYCVLCGKKFKSEKQWKNHEQSKKHKERVAEFRDSIGDEEDLEEGKEGLGSEEDGVGVNGDGGNGVGVNGVGDLETRIRDGLNVEEGVIRNGVELDDEDGGGGDGDDDDDDDEFSEASHVKEGEDANGSVNLDDNGNQDDDNDENGVLEAMVAGHKNRKPRASTHKSKASIVPSQIETENDEVGPMEYNNRKSTKKKRGAKKERGRKNWEESQEPAASCNDENINGNGNDNSHAEESCSQHFVENEDNSMGNEQQVSRGNKISNQSADKKGAGKDTKIKAKISSKGRKAKVTSKNIGNTCDACGEEFESRNKLHRHLGDSGHATILRGR</sequence>
<dbReference type="PROSITE" id="PS00028">
    <property type="entry name" value="ZINC_FINGER_C2H2_1"/>
    <property type="match status" value="2"/>
</dbReference>
<evidence type="ECO:0000259" key="8">
    <source>
        <dbReference type="PROSITE" id="PS50157"/>
    </source>
</evidence>
<keyword evidence="1" id="KW-0479">Metal-binding</keyword>
<feature type="compositionally biased region" description="Low complexity" evidence="6">
    <location>
        <begin position="518"/>
        <end position="529"/>
    </location>
</feature>
<keyword evidence="5" id="KW-0175">Coiled coil</keyword>
<organism evidence="9 10">
    <name type="scientific">Phaseolus vulgaris</name>
    <name type="common">Kidney bean</name>
    <name type="synonym">French bean</name>
    <dbReference type="NCBI Taxonomy" id="3885"/>
    <lineage>
        <taxon>Eukaryota</taxon>
        <taxon>Viridiplantae</taxon>
        <taxon>Streptophyta</taxon>
        <taxon>Embryophyta</taxon>
        <taxon>Tracheophyta</taxon>
        <taxon>Spermatophyta</taxon>
        <taxon>Magnoliopsida</taxon>
        <taxon>eudicotyledons</taxon>
        <taxon>Gunneridae</taxon>
        <taxon>Pentapetalae</taxon>
        <taxon>rosids</taxon>
        <taxon>fabids</taxon>
        <taxon>Fabales</taxon>
        <taxon>Fabaceae</taxon>
        <taxon>Papilionoideae</taxon>
        <taxon>50 kb inversion clade</taxon>
        <taxon>NPAAA clade</taxon>
        <taxon>indigoferoid/millettioid clade</taxon>
        <taxon>Phaseoleae</taxon>
        <taxon>Phaseolus</taxon>
    </lineage>
</organism>
<dbReference type="Pfam" id="PF21884">
    <property type="entry name" value="ZUO1-like_ZHD"/>
    <property type="match status" value="1"/>
</dbReference>
<dbReference type="Gene3D" id="3.30.160.60">
    <property type="entry name" value="Classic Zinc Finger"/>
    <property type="match status" value="1"/>
</dbReference>
<feature type="domain" description="C2H2-type" evidence="8">
    <location>
        <begin position="299"/>
        <end position="328"/>
    </location>
</feature>
<proteinExistence type="predicted"/>
<dbReference type="CDD" id="cd06257">
    <property type="entry name" value="DnaJ"/>
    <property type="match status" value="1"/>
</dbReference>
<dbReference type="InterPro" id="IPR001623">
    <property type="entry name" value="DnaJ_domain"/>
</dbReference>
<feature type="compositionally biased region" description="Acidic residues" evidence="6">
    <location>
        <begin position="434"/>
        <end position="444"/>
    </location>
</feature>
<dbReference type="SMART" id="SM00271">
    <property type="entry name" value="DnaJ"/>
    <property type="match status" value="1"/>
</dbReference>
<evidence type="ECO:0000256" key="2">
    <source>
        <dbReference type="ARBA" id="ARBA00022771"/>
    </source>
</evidence>
<dbReference type="OMA" id="DTCGEEF"/>
<feature type="coiled-coil region" evidence="5">
    <location>
        <begin position="233"/>
        <end position="267"/>
    </location>
</feature>
<dbReference type="AlphaFoldDB" id="V7CD04"/>
<dbReference type="PANTHER" id="PTHR45495">
    <property type="entry name" value="DNAJ PROTEIN JJJ1 HOMOLOG"/>
    <property type="match status" value="1"/>
</dbReference>
<evidence type="ECO:0000256" key="6">
    <source>
        <dbReference type="SAM" id="MobiDB-lite"/>
    </source>
</evidence>
<dbReference type="Gene3D" id="1.10.287.110">
    <property type="entry name" value="DnaJ domain"/>
    <property type="match status" value="1"/>
</dbReference>
<dbReference type="InterPro" id="IPR036236">
    <property type="entry name" value="Znf_C2H2_sf"/>
</dbReference>
<dbReference type="PROSITE" id="PS50157">
    <property type="entry name" value="ZINC_FINGER_C2H2_2"/>
    <property type="match status" value="2"/>
</dbReference>
<dbReference type="InterPro" id="IPR022755">
    <property type="entry name" value="Znf_C2H2_jaz"/>
</dbReference>
<dbReference type="Gramene" id="ESW27233">
    <property type="protein sequence ID" value="ESW27233"/>
    <property type="gene ID" value="PHAVU_003G185100g"/>
</dbReference>
<evidence type="ECO:0000256" key="1">
    <source>
        <dbReference type="ARBA" id="ARBA00022723"/>
    </source>
</evidence>
<evidence type="ECO:0000259" key="7">
    <source>
        <dbReference type="PROSITE" id="PS50076"/>
    </source>
</evidence>
<feature type="compositionally biased region" description="Basic residues" evidence="6">
    <location>
        <begin position="453"/>
        <end position="466"/>
    </location>
</feature>
<feature type="compositionally biased region" description="Basic and acidic residues" evidence="6">
    <location>
        <begin position="565"/>
        <end position="576"/>
    </location>
</feature>
<dbReference type="STRING" id="3885.V7CD04"/>
<dbReference type="SMART" id="SM00451">
    <property type="entry name" value="ZnF_U1"/>
    <property type="match status" value="1"/>
</dbReference>
<feature type="compositionally biased region" description="Basic residues" evidence="6">
    <location>
        <begin position="577"/>
        <end position="589"/>
    </location>
</feature>
<evidence type="ECO:0000256" key="3">
    <source>
        <dbReference type="ARBA" id="ARBA00022833"/>
    </source>
</evidence>
<dbReference type="EMBL" id="CM002290">
    <property type="protein sequence ID" value="ESW27233.1"/>
    <property type="molecule type" value="Genomic_DNA"/>
</dbReference>
<keyword evidence="2 4" id="KW-0863">Zinc-finger</keyword>
<gene>
    <name evidence="9" type="ORF">PHAVU_003G185100g</name>
</gene>
<dbReference type="OrthoDB" id="5894at2759"/>
<dbReference type="InterPro" id="IPR036869">
    <property type="entry name" value="J_dom_sf"/>
</dbReference>
<feature type="domain" description="J" evidence="7">
    <location>
        <begin position="11"/>
        <end position="80"/>
    </location>
</feature>
<feature type="compositionally biased region" description="Basic residues" evidence="6">
    <location>
        <begin position="490"/>
        <end position="503"/>
    </location>
</feature>
<dbReference type="InterPro" id="IPR044648">
    <property type="entry name" value="JJJ1_plant"/>
</dbReference>
<dbReference type="InterPro" id="IPR013087">
    <property type="entry name" value="Znf_C2H2_type"/>
</dbReference>
<evidence type="ECO:0000256" key="5">
    <source>
        <dbReference type="SAM" id="Coils"/>
    </source>
</evidence>
<name>V7CD04_PHAVU</name>
<dbReference type="PROSITE" id="PS50076">
    <property type="entry name" value="DNAJ_2"/>
    <property type="match status" value="1"/>
</dbReference>
<dbReference type="eggNOG" id="KOG0717">
    <property type="taxonomic scope" value="Eukaryota"/>
</dbReference>
<dbReference type="InterPro" id="IPR018253">
    <property type="entry name" value="DnaJ_domain_CS"/>
</dbReference>
<dbReference type="SMART" id="SM00355">
    <property type="entry name" value="ZnF_C2H2"/>
    <property type="match status" value="2"/>
</dbReference>
<feature type="compositionally biased region" description="Gly residues" evidence="6">
    <location>
        <begin position="355"/>
        <end position="368"/>
    </location>
</feature>
<dbReference type="SUPFAM" id="SSF46565">
    <property type="entry name" value="Chaperone J-domain"/>
    <property type="match status" value="1"/>
</dbReference>
<evidence type="ECO:0000313" key="10">
    <source>
        <dbReference type="Proteomes" id="UP000000226"/>
    </source>
</evidence>
<keyword evidence="3" id="KW-0862">Zinc</keyword>
<feature type="compositionally biased region" description="Acidic residues" evidence="6">
    <location>
        <begin position="392"/>
        <end position="413"/>
    </location>
</feature>
<evidence type="ECO:0000256" key="4">
    <source>
        <dbReference type="PROSITE-ProRule" id="PRU00042"/>
    </source>
</evidence>
<feature type="domain" description="C2H2-type" evidence="8">
    <location>
        <begin position="596"/>
        <end position="621"/>
    </location>
</feature>
<dbReference type="PRINTS" id="PR00625">
    <property type="entry name" value="JDOMAIN"/>
</dbReference>
<dbReference type="InterPro" id="IPR003604">
    <property type="entry name" value="Matrin/U1-like-C_Znf_C2H2"/>
</dbReference>
<evidence type="ECO:0008006" key="11">
    <source>
        <dbReference type="Google" id="ProtNLM"/>
    </source>
</evidence>
<dbReference type="Pfam" id="PF00226">
    <property type="entry name" value="DnaJ"/>
    <property type="match status" value="1"/>
</dbReference>
<dbReference type="GO" id="GO:0008270">
    <property type="term" value="F:zinc ion binding"/>
    <property type="evidence" value="ECO:0007669"/>
    <property type="project" value="UniProtKB-KW"/>
</dbReference>
<dbReference type="Proteomes" id="UP000000226">
    <property type="component" value="Chromosome 3"/>
</dbReference>
<dbReference type="PROSITE" id="PS00636">
    <property type="entry name" value="DNAJ_1"/>
    <property type="match status" value="1"/>
</dbReference>